<proteinExistence type="inferred from homology"/>
<keyword evidence="2" id="KW-0560">Oxidoreductase</keyword>
<sequence length="290" mass="31846">MTTLAGKTVLLTGASRGLGVYIARALAIEKATVICVSRSKEGLDITCDQITNLGGKSISIPFDIKNVRKLSTLKKIINQFVGPVDILINNAAIEVCQFFTDYSLDEIQSVLETNLLSPIELTRLFLPSMLERRSGHIVNIASLAGKKGVAYSSVYSASKAGLIMWSDAIRQELVGTGVEISVICPGYIYQEASVSKNGLTTPHLAGISTPTYTTNAVIKAIKQNKAEIIVNKELITEFFTRLLFAIGQLYSPFVDAIYRWIDIPKFNRMRLEKQQHIDDSMIKSVVGKRG</sequence>
<dbReference type="InterPro" id="IPR002347">
    <property type="entry name" value="SDR_fam"/>
</dbReference>
<evidence type="ECO:0000256" key="3">
    <source>
        <dbReference type="RuleBase" id="RU000363"/>
    </source>
</evidence>
<reference evidence="4" key="1">
    <citation type="submission" date="2019-07" db="EMBL/GenBank/DDBJ databases">
        <title>Toxilogical consequences of a new and cryptic species of cyanobacteria (Komarekiella delphini-convector) recovered from the epidermis of a bottlenose dolphin and 1500 ft. in the air.</title>
        <authorList>
            <person name="Brown A.O."/>
            <person name="Dvorak P."/>
            <person name="Villanueva C.D."/>
            <person name="Foss A.J."/>
            <person name="Garvey A.D."/>
            <person name="Gibson Q.A."/>
            <person name="Johansen J.R."/>
            <person name="Casamatta D.A."/>
        </authorList>
    </citation>
    <scope>NUCLEOTIDE SEQUENCE</scope>
    <source>
        <strain evidence="4">SJRDD-AB1</strain>
    </source>
</reference>
<protein>
    <submittedName>
        <fullName evidence="4">SDR family NAD(P)-dependent oxidoreductase</fullName>
    </submittedName>
</protein>
<comment type="similarity">
    <text evidence="1 3">Belongs to the short-chain dehydrogenases/reductases (SDR) family.</text>
</comment>
<gene>
    <name evidence="4" type="ORF">FNW02_19060</name>
</gene>
<dbReference type="InterPro" id="IPR036291">
    <property type="entry name" value="NAD(P)-bd_dom_sf"/>
</dbReference>
<dbReference type="GO" id="GO:0016020">
    <property type="term" value="C:membrane"/>
    <property type="evidence" value="ECO:0007669"/>
    <property type="project" value="TreeGrafter"/>
</dbReference>
<dbReference type="AlphaFoldDB" id="A0AA40SYX6"/>
<dbReference type="PRINTS" id="PR00081">
    <property type="entry name" value="GDHRDH"/>
</dbReference>
<dbReference type="SUPFAM" id="SSF51735">
    <property type="entry name" value="NAD(P)-binding Rossmann-fold domains"/>
    <property type="match status" value="1"/>
</dbReference>
<evidence type="ECO:0000313" key="5">
    <source>
        <dbReference type="Proteomes" id="UP001165986"/>
    </source>
</evidence>
<dbReference type="Proteomes" id="UP001165986">
    <property type="component" value="Unassembled WGS sequence"/>
</dbReference>
<comment type="caution">
    <text evidence="4">The sequence shown here is derived from an EMBL/GenBank/DDBJ whole genome shotgun (WGS) entry which is preliminary data.</text>
</comment>
<evidence type="ECO:0000313" key="4">
    <source>
        <dbReference type="EMBL" id="MBD6617869.1"/>
    </source>
</evidence>
<dbReference type="InterPro" id="IPR020904">
    <property type="entry name" value="Sc_DH/Rdtase_CS"/>
</dbReference>
<keyword evidence="5" id="KW-1185">Reference proteome</keyword>
<accession>A0AA40SYX6</accession>
<organism evidence="4 5">
    <name type="scientific">Komarekiella delphini-convector SJRDD-AB1</name>
    <dbReference type="NCBI Taxonomy" id="2593771"/>
    <lineage>
        <taxon>Bacteria</taxon>
        <taxon>Bacillati</taxon>
        <taxon>Cyanobacteriota</taxon>
        <taxon>Cyanophyceae</taxon>
        <taxon>Nostocales</taxon>
        <taxon>Nostocaceae</taxon>
        <taxon>Komarekiella</taxon>
        <taxon>Komarekiella delphini-convector</taxon>
    </lineage>
</organism>
<dbReference type="Pfam" id="PF00106">
    <property type="entry name" value="adh_short"/>
    <property type="match status" value="1"/>
</dbReference>
<name>A0AA40SYX6_9NOST</name>
<dbReference type="PANTHER" id="PTHR44196">
    <property type="entry name" value="DEHYDROGENASE/REDUCTASE SDR FAMILY MEMBER 7B"/>
    <property type="match status" value="1"/>
</dbReference>
<evidence type="ECO:0000256" key="1">
    <source>
        <dbReference type="ARBA" id="ARBA00006484"/>
    </source>
</evidence>
<dbReference type="PANTHER" id="PTHR44196:SF1">
    <property type="entry name" value="DEHYDROGENASE_REDUCTASE SDR FAMILY MEMBER 7B"/>
    <property type="match status" value="1"/>
</dbReference>
<dbReference type="PROSITE" id="PS00061">
    <property type="entry name" value="ADH_SHORT"/>
    <property type="match status" value="1"/>
</dbReference>
<dbReference type="RefSeq" id="WP_191759094.1">
    <property type="nucleotide sequence ID" value="NZ_VJXY01000021.1"/>
</dbReference>
<evidence type="ECO:0000256" key="2">
    <source>
        <dbReference type="ARBA" id="ARBA00023002"/>
    </source>
</evidence>
<dbReference type="Gene3D" id="3.40.50.720">
    <property type="entry name" value="NAD(P)-binding Rossmann-like Domain"/>
    <property type="match status" value="1"/>
</dbReference>
<dbReference type="PRINTS" id="PR00080">
    <property type="entry name" value="SDRFAMILY"/>
</dbReference>
<dbReference type="EMBL" id="VJXY01000021">
    <property type="protein sequence ID" value="MBD6617869.1"/>
    <property type="molecule type" value="Genomic_DNA"/>
</dbReference>
<dbReference type="GO" id="GO:0016491">
    <property type="term" value="F:oxidoreductase activity"/>
    <property type="evidence" value="ECO:0007669"/>
    <property type="project" value="UniProtKB-KW"/>
</dbReference>